<evidence type="ECO:0000313" key="2">
    <source>
        <dbReference type="EMBL" id="JAD42974.1"/>
    </source>
</evidence>
<sequence>MPCPMCSRLPASLDRFLDLQFSTQESLGTRSSTRLFPGAHKADHTDNRKAYP</sequence>
<reference evidence="2" key="1">
    <citation type="submission" date="2014-09" db="EMBL/GenBank/DDBJ databases">
        <authorList>
            <person name="Magalhaes I.L.F."/>
            <person name="Oliveira U."/>
            <person name="Santos F.R."/>
            <person name="Vidigal T.H.D.A."/>
            <person name="Brescovit A.D."/>
            <person name="Santos A.J."/>
        </authorList>
    </citation>
    <scope>NUCLEOTIDE SEQUENCE</scope>
    <source>
        <tissue evidence="2">Shoot tissue taken approximately 20 cm above the soil surface</tissue>
    </source>
</reference>
<dbReference type="AlphaFoldDB" id="A0A0A8ZUA2"/>
<organism evidence="2">
    <name type="scientific">Arundo donax</name>
    <name type="common">Giant reed</name>
    <name type="synonym">Donax arundinaceus</name>
    <dbReference type="NCBI Taxonomy" id="35708"/>
    <lineage>
        <taxon>Eukaryota</taxon>
        <taxon>Viridiplantae</taxon>
        <taxon>Streptophyta</taxon>
        <taxon>Embryophyta</taxon>
        <taxon>Tracheophyta</taxon>
        <taxon>Spermatophyta</taxon>
        <taxon>Magnoliopsida</taxon>
        <taxon>Liliopsida</taxon>
        <taxon>Poales</taxon>
        <taxon>Poaceae</taxon>
        <taxon>PACMAD clade</taxon>
        <taxon>Arundinoideae</taxon>
        <taxon>Arundineae</taxon>
        <taxon>Arundo</taxon>
    </lineage>
</organism>
<evidence type="ECO:0000256" key="1">
    <source>
        <dbReference type="SAM" id="MobiDB-lite"/>
    </source>
</evidence>
<dbReference type="EMBL" id="GBRH01254921">
    <property type="protein sequence ID" value="JAD42974.1"/>
    <property type="molecule type" value="Transcribed_RNA"/>
</dbReference>
<feature type="compositionally biased region" description="Basic and acidic residues" evidence="1">
    <location>
        <begin position="40"/>
        <end position="52"/>
    </location>
</feature>
<name>A0A0A8ZUA2_ARUDO</name>
<accession>A0A0A8ZUA2</accession>
<reference evidence="2" key="2">
    <citation type="journal article" date="2015" name="Data Brief">
        <title>Shoot transcriptome of the giant reed, Arundo donax.</title>
        <authorList>
            <person name="Barrero R.A."/>
            <person name="Guerrero F.D."/>
            <person name="Moolhuijzen P."/>
            <person name="Goolsby J.A."/>
            <person name="Tidwell J."/>
            <person name="Bellgard S.E."/>
            <person name="Bellgard M.I."/>
        </authorList>
    </citation>
    <scope>NUCLEOTIDE SEQUENCE</scope>
    <source>
        <tissue evidence="2">Shoot tissue taken approximately 20 cm above the soil surface</tissue>
    </source>
</reference>
<proteinExistence type="predicted"/>
<feature type="region of interest" description="Disordered" evidence="1">
    <location>
        <begin position="26"/>
        <end position="52"/>
    </location>
</feature>
<protein>
    <submittedName>
        <fullName evidence="2">Uncharacterized protein</fullName>
    </submittedName>
</protein>